<feature type="transmembrane region" description="Helical" evidence="1">
    <location>
        <begin position="88"/>
        <end position="108"/>
    </location>
</feature>
<organism evidence="2 3">
    <name type="scientific">Providencia rettgeri</name>
    <dbReference type="NCBI Taxonomy" id="587"/>
    <lineage>
        <taxon>Bacteria</taxon>
        <taxon>Pseudomonadati</taxon>
        <taxon>Pseudomonadota</taxon>
        <taxon>Gammaproteobacteria</taxon>
        <taxon>Enterobacterales</taxon>
        <taxon>Morganellaceae</taxon>
        <taxon>Providencia</taxon>
    </lineage>
</organism>
<protein>
    <recommendedName>
        <fullName evidence="4">Wzy</fullName>
    </recommendedName>
</protein>
<proteinExistence type="predicted"/>
<sequence>MQKITIKNKDYLLLILCCSFISFNSFPINLIYILGLLLILFGVMTLCIKLKLNKLTIIYCLFSSLFLISQVTGLYFSSVTYTININYLSPLLFYFSWLLSIFIPNVILKTSYLERKIIYVKSINISIIFLSIELLSRTLLYESSRGFIYALKSSYFYFDSNFAGLVITSLIAFAIYLNKVLEVKVKKQIFLLFVLLLLTFSRAAIVAGIIIIIIYHSIVRFRLKSYFTLLATFFTFSYLLYQYLYLDINFRDLDGSFNSKFYIFSIAEDLYSSLPVDLKFFGIGMGNAESFLGIFAHNIYVTFFLEFGIIGSVVFLSFTAYSLYISKSYTIILWLPVFICGISLFSAYSPFIFIINAIIISEEREKQKGHNPSYE</sequence>
<keyword evidence="1" id="KW-0812">Transmembrane</keyword>
<feature type="transmembrane region" description="Helical" evidence="1">
    <location>
        <begin position="331"/>
        <end position="359"/>
    </location>
</feature>
<evidence type="ECO:0000313" key="2">
    <source>
        <dbReference type="EMBL" id="OZS73829.1"/>
    </source>
</evidence>
<feature type="transmembrane region" description="Helical" evidence="1">
    <location>
        <begin position="189"/>
        <end position="214"/>
    </location>
</feature>
<comment type="caution">
    <text evidence="2">The sequence shown here is derived from an EMBL/GenBank/DDBJ whole genome shotgun (WGS) entry which is preliminary data.</text>
</comment>
<name>A0A264VR91_PRORE</name>
<feature type="transmembrane region" description="Helical" evidence="1">
    <location>
        <begin position="299"/>
        <end position="325"/>
    </location>
</feature>
<dbReference type="Proteomes" id="UP000216001">
    <property type="component" value="Unassembled WGS sequence"/>
</dbReference>
<evidence type="ECO:0000256" key="1">
    <source>
        <dbReference type="SAM" id="Phobius"/>
    </source>
</evidence>
<evidence type="ECO:0000313" key="3">
    <source>
        <dbReference type="Proteomes" id="UP000216001"/>
    </source>
</evidence>
<dbReference type="AlphaFoldDB" id="A0A264VR91"/>
<dbReference type="EMBL" id="NOWC01000018">
    <property type="protein sequence ID" value="OZS73829.1"/>
    <property type="molecule type" value="Genomic_DNA"/>
</dbReference>
<evidence type="ECO:0008006" key="4">
    <source>
        <dbReference type="Google" id="ProtNLM"/>
    </source>
</evidence>
<keyword evidence="1" id="KW-1133">Transmembrane helix</keyword>
<accession>A0A264VR91</accession>
<reference evidence="2 3" key="1">
    <citation type="submission" date="2017-07" db="EMBL/GenBank/DDBJ databases">
        <title>blaIMP-27 on transferable plasmids in Proteus mirabilis and Providencia rettgeri.</title>
        <authorList>
            <person name="Potter R."/>
        </authorList>
    </citation>
    <scope>NUCLEOTIDE SEQUENCE [LARGE SCALE GENOMIC DNA]</scope>
    <source>
        <strain evidence="2 3">PR1</strain>
    </source>
</reference>
<feature type="transmembrane region" description="Helical" evidence="1">
    <location>
        <begin position="226"/>
        <end position="246"/>
    </location>
</feature>
<feature type="transmembrane region" description="Helical" evidence="1">
    <location>
        <begin position="155"/>
        <end position="177"/>
    </location>
</feature>
<feature type="transmembrane region" description="Helical" evidence="1">
    <location>
        <begin position="117"/>
        <end position="135"/>
    </location>
</feature>
<feature type="transmembrane region" description="Helical" evidence="1">
    <location>
        <begin position="12"/>
        <end position="43"/>
    </location>
</feature>
<gene>
    <name evidence="2" type="ORF">CHI95_15060</name>
</gene>
<keyword evidence="1" id="KW-0472">Membrane</keyword>
<feature type="transmembrane region" description="Helical" evidence="1">
    <location>
        <begin position="55"/>
        <end position="76"/>
    </location>
</feature>